<accession>A0ABR6GVM2</accession>
<protein>
    <submittedName>
        <fullName evidence="2">Uncharacterized protein</fullName>
    </submittedName>
</protein>
<keyword evidence="3" id="KW-1185">Reference proteome</keyword>
<name>A0ABR6GVM2_9BURK</name>
<dbReference type="RefSeq" id="WP_088453220.1">
    <property type="nucleotide sequence ID" value="NZ_JACHXO010000006.1"/>
</dbReference>
<dbReference type="EMBL" id="JACHXO010000006">
    <property type="protein sequence ID" value="MBB3196166.1"/>
    <property type="molecule type" value="Genomic_DNA"/>
</dbReference>
<feature type="compositionally biased region" description="Basic and acidic residues" evidence="1">
    <location>
        <begin position="27"/>
        <end position="37"/>
    </location>
</feature>
<reference evidence="2 3" key="1">
    <citation type="submission" date="2020-08" db="EMBL/GenBank/DDBJ databases">
        <title>Genomic Encyclopedia of Type Strains, Phase III (KMG-III): the genomes of soil and plant-associated and newly described type strains.</title>
        <authorList>
            <person name="Whitman W."/>
        </authorList>
    </citation>
    <scope>NUCLEOTIDE SEQUENCE [LARGE SCALE GENOMIC DNA]</scope>
    <source>
        <strain evidence="2 3">CECT 7247</strain>
    </source>
</reference>
<evidence type="ECO:0000313" key="2">
    <source>
        <dbReference type="EMBL" id="MBB3196166.1"/>
    </source>
</evidence>
<feature type="region of interest" description="Disordered" evidence="1">
    <location>
        <begin position="1"/>
        <end position="56"/>
    </location>
</feature>
<evidence type="ECO:0000313" key="3">
    <source>
        <dbReference type="Proteomes" id="UP000574369"/>
    </source>
</evidence>
<comment type="caution">
    <text evidence="2">The sequence shown here is derived from an EMBL/GenBank/DDBJ whole genome shotgun (WGS) entry which is preliminary data.</text>
</comment>
<sequence>MKQLTTGKAGALKTSSSKAVRAVMHKRSQEGVAERPDSAASNPAQRGSEKTQRVKVSIHAPKAAAFLQRKRTLITG</sequence>
<proteinExistence type="predicted"/>
<organism evidence="2 3">
    <name type="scientific">Roseateles terrae</name>
    <dbReference type="NCBI Taxonomy" id="431060"/>
    <lineage>
        <taxon>Bacteria</taxon>
        <taxon>Pseudomonadati</taxon>
        <taxon>Pseudomonadota</taxon>
        <taxon>Betaproteobacteria</taxon>
        <taxon>Burkholderiales</taxon>
        <taxon>Sphaerotilaceae</taxon>
        <taxon>Roseateles</taxon>
    </lineage>
</organism>
<evidence type="ECO:0000256" key="1">
    <source>
        <dbReference type="SAM" id="MobiDB-lite"/>
    </source>
</evidence>
<dbReference type="Proteomes" id="UP000574369">
    <property type="component" value="Unassembled WGS sequence"/>
</dbReference>
<gene>
    <name evidence="2" type="ORF">FHS28_003576</name>
</gene>